<feature type="transmembrane region" description="Helical" evidence="5">
    <location>
        <begin position="239"/>
        <end position="263"/>
    </location>
</feature>
<feature type="transmembrane region" description="Helical" evidence="5">
    <location>
        <begin position="125"/>
        <end position="142"/>
    </location>
</feature>
<feature type="transmembrane region" description="Helical" evidence="5">
    <location>
        <begin position="52"/>
        <end position="77"/>
    </location>
</feature>
<dbReference type="RefSeq" id="WP_150886937.1">
    <property type="nucleotide sequence ID" value="NZ_CP032452.1"/>
</dbReference>
<dbReference type="Pfam" id="PF04932">
    <property type="entry name" value="Wzy_C"/>
    <property type="match status" value="1"/>
</dbReference>
<evidence type="ECO:0000256" key="2">
    <source>
        <dbReference type="ARBA" id="ARBA00022692"/>
    </source>
</evidence>
<feature type="transmembrane region" description="Helical" evidence="5">
    <location>
        <begin position="379"/>
        <end position="407"/>
    </location>
</feature>
<feature type="transmembrane region" description="Helical" evidence="5">
    <location>
        <begin position="154"/>
        <end position="175"/>
    </location>
</feature>
<dbReference type="AlphaFoldDB" id="A0A5P3XHT9"/>
<name>A0A5P3XHT9_PARBF</name>
<gene>
    <name evidence="7" type="ORF">D4A35_13535</name>
</gene>
<dbReference type="PANTHER" id="PTHR37422">
    <property type="entry name" value="TEICHURONIC ACID BIOSYNTHESIS PROTEIN TUAE"/>
    <property type="match status" value="1"/>
</dbReference>
<dbReference type="GO" id="GO:0016020">
    <property type="term" value="C:membrane"/>
    <property type="evidence" value="ECO:0007669"/>
    <property type="project" value="UniProtKB-SubCell"/>
</dbReference>
<evidence type="ECO:0000313" key="7">
    <source>
        <dbReference type="EMBL" id="QEZ69852.1"/>
    </source>
</evidence>
<dbReference type="EMBL" id="CP032452">
    <property type="protein sequence ID" value="QEZ69852.1"/>
    <property type="molecule type" value="Genomic_DNA"/>
</dbReference>
<organism evidence="7 8">
    <name type="scientific">Paraclostridium bifermentans</name>
    <name type="common">Clostridium bifermentans</name>
    <dbReference type="NCBI Taxonomy" id="1490"/>
    <lineage>
        <taxon>Bacteria</taxon>
        <taxon>Bacillati</taxon>
        <taxon>Bacillota</taxon>
        <taxon>Clostridia</taxon>
        <taxon>Peptostreptococcales</taxon>
        <taxon>Peptostreptococcaceae</taxon>
        <taxon>Paraclostridium</taxon>
    </lineage>
</organism>
<feature type="transmembrane region" description="Helical" evidence="5">
    <location>
        <begin position="419"/>
        <end position="438"/>
    </location>
</feature>
<proteinExistence type="predicted"/>
<keyword evidence="4 5" id="KW-0472">Membrane</keyword>
<feature type="transmembrane region" description="Helical" evidence="5">
    <location>
        <begin position="210"/>
        <end position="227"/>
    </location>
</feature>
<dbReference type="InterPro" id="IPR051533">
    <property type="entry name" value="WaaL-like"/>
</dbReference>
<reference evidence="7 8" key="1">
    <citation type="submission" date="2018-09" db="EMBL/GenBank/DDBJ databases">
        <title>A clostridial neurotoxin that targets Anopheles mosquitoes.</title>
        <authorList>
            <person name="Contreras E."/>
            <person name="Masuyer G."/>
            <person name="Qureshi N."/>
            <person name="Chawla S."/>
            <person name="Lim H.L."/>
            <person name="Chen J."/>
            <person name="Stenmark P."/>
            <person name="Gill S."/>
        </authorList>
    </citation>
    <scope>NUCLEOTIDE SEQUENCE [LARGE SCALE GENOMIC DNA]</scope>
    <source>
        <strain evidence="7 8">Cbm</strain>
    </source>
</reference>
<evidence type="ECO:0000256" key="5">
    <source>
        <dbReference type="SAM" id="Phobius"/>
    </source>
</evidence>
<sequence length="442" mass="51342">MSKENKILLLLGVINPFLYYISPYLFLIALVFELIVVIKSSNTLIEKLWKSFLVASMYFGVQIFGLKLYDIIILGFLPIIIIKNWKLREINVVKKRHLILGIVYLIYLSLIFIFKKSGINQILELIRYVMALVLIGEFYLTVKDLKEFENVIDILPIYALKNLFSGIGIMFLMMYGNLQDKFNLGIININIYNSLPEIRLTGFFSDPNKYFLYFVFLFIIYEFYNYMYRYKSIKVIDKYNMIFIIGAMSSLSRTGIISIIAYIVIKFVNLKFFYDKQKLFLKLFIGCIVTILLIAVLFPNVIVSIADKFIYSVTVLIGREESLVYSSSLSESSRIMSWKVALHSTSDSLLFGKGLFSWKDFYYMPPHNTFVAIIQDTGLLGLSIFIIFVGFGIVNLPIQLTLILLLIPMMTFDLQNYRLLYLLIAILVTAYSNGEKFYKIRE</sequence>
<feature type="domain" description="O-antigen ligase-related" evidence="6">
    <location>
        <begin position="242"/>
        <end position="386"/>
    </location>
</feature>
<protein>
    <recommendedName>
        <fullName evidence="6">O-antigen ligase-related domain-containing protein</fullName>
    </recommendedName>
</protein>
<comment type="subcellular location">
    <subcellularLocation>
        <location evidence="1">Membrane</location>
        <topology evidence="1">Multi-pass membrane protein</topology>
    </subcellularLocation>
</comment>
<dbReference type="PANTHER" id="PTHR37422:SF13">
    <property type="entry name" value="LIPOPOLYSACCHARIDE BIOSYNTHESIS PROTEIN PA4999-RELATED"/>
    <property type="match status" value="1"/>
</dbReference>
<evidence type="ECO:0000256" key="3">
    <source>
        <dbReference type="ARBA" id="ARBA00022989"/>
    </source>
</evidence>
<feature type="transmembrane region" description="Helical" evidence="5">
    <location>
        <begin position="98"/>
        <end position="119"/>
    </location>
</feature>
<evidence type="ECO:0000256" key="4">
    <source>
        <dbReference type="ARBA" id="ARBA00023136"/>
    </source>
</evidence>
<keyword evidence="2 5" id="KW-0812">Transmembrane</keyword>
<dbReference type="Proteomes" id="UP000326961">
    <property type="component" value="Chromosome"/>
</dbReference>
<evidence type="ECO:0000259" key="6">
    <source>
        <dbReference type="Pfam" id="PF04932"/>
    </source>
</evidence>
<dbReference type="InterPro" id="IPR007016">
    <property type="entry name" value="O-antigen_ligase-rel_domated"/>
</dbReference>
<accession>A0A5P3XHT9</accession>
<evidence type="ECO:0000256" key="1">
    <source>
        <dbReference type="ARBA" id="ARBA00004141"/>
    </source>
</evidence>
<feature type="transmembrane region" description="Helical" evidence="5">
    <location>
        <begin position="283"/>
        <end position="303"/>
    </location>
</feature>
<evidence type="ECO:0000313" key="8">
    <source>
        <dbReference type="Proteomes" id="UP000326961"/>
    </source>
</evidence>
<feature type="transmembrane region" description="Helical" evidence="5">
    <location>
        <begin position="7"/>
        <end position="32"/>
    </location>
</feature>
<keyword evidence="3 5" id="KW-1133">Transmembrane helix</keyword>